<gene>
    <name evidence="2" type="ORF">ASZ90_015566</name>
</gene>
<keyword evidence="1" id="KW-1133">Transmembrane helix</keyword>
<reference evidence="2" key="1">
    <citation type="journal article" date="2015" name="Proc. Natl. Acad. Sci. U.S.A.">
        <title>Networks of energetic and metabolic interactions define dynamics in microbial communities.</title>
        <authorList>
            <person name="Embree M."/>
            <person name="Liu J.K."/>
            <person name="Al-Bassam M.M."/>
            <person name="Zengler K."/>
        </authorList>
    </citation>
    <scope>NUCLEOTIDE SEQUENCE</scope>
</reference>
<proteinExistence type="predicted"/>
<protein>
    <submittedName>
        <fullName evidence="2">Uncharacterized protein</fullName>
    </submittedName>
</protein>
<feature type="transmembrane region" description="Helical" evidence="1">
    <location>
        <begin position="62"/>
        <end position="85"/>
    </location>
</feature>
<evidence type="ECO:0000256" key="1">
    <source>
        <dbReference type="SAM" id="Phobius"/>
    </source>
</evidence>
<sequence>MEDWITDTLGLGTALWLFGYLASLVLFFSPAAEIMGWIITAIFTPVTIAITWWWFRARNRTLAYFAGVGIAWTVIAVVLDYLFIVRLFQATYYAPHIFVYYALTFLIPVGVGLYLRGTVGMRWHRRDEELRHVQVT</sequence>
<keyword evidence="1" id="KW-0812">Transmembrane</keyword>
<organism evidence="2">
    <name type="scientific">hydrocarbon metagenome</name>
    <dbReference type="NCBI Taxonomy" id="938273"/>
    <lineage>
        <taxon>unclassified sequences</taxon>
        <taxon>metagenomes</taxon>
        <taxon>ecological metagenomes</taxon>
    </lineage>
</organism>
<evidence type="ECO:0000313" key="2">
    <source>
        <dbReference type="EMBL" id="KUG14803.1"/>
    </source>
</evidence>
<dbReference type="EMBL" id="LNQE01001619">
    <property type="protein sequence ID" value="KUG14803.1"/>
    <property type="molecule type" value="Genomic_DNA"/>
</dbReference>
<comment type="caution">
    <text evidence="2">The sequence shown here is derived from an EMBL/GenBank/DDBJ whole genome shotgun (WGS) entry which is preliminary data.</text>
</comment>
<feature type="transmembrane region" description="Helical" evidence="1">
    <location>
        <begin position="34"/>
        <end position="55"/>
    </location>
</feature>
<dbReference type="AlphaFoldDB" id="A0A0W8F334"/>
<accession>A0A0W8F334</accession>
<feature type="transmembrane region" description="Helical" evidence="1">
    <location>
        <begin position="97"/>
        <end position="115"/>
    </location>
</feature>
<name>A0A0W8F334_9ZZZZ</name>
<feature type="transmembrane region" description="Helical" evidence="1">
    <location>
        <begin position="9"/>
        <end position="28"/>
    </location>
</feature>
<keyword evidence="1" id="KW-0472">Membrane</keyword>